<evidence type="ECO:0000256" key="1">
    <source>
        <dbReference type="ARBA" id="ARBA00004571"/>
    </source>
</evidence>
<dbReference type="Gene3D" id="2.40.170.20">
    <property type="entry name" value="TonB-dependent receptor, beta-barrel domain"/>
    <property type="match status" value="1"/>
</dbReference>
<protein>
    <submittedName>
        <fullName evidence="8">TonB-dependent receptor</fullName>
    </submittedName>
</protein>
<evidence type="ECO:0000313" key="8">
    <source>
        <dbReference type="EMBL" id="RXS96615.1"/>
    </source>
</evidence>
<accession>A0A4Q1SGY3</accession>
<comment type="subcellular location">
    <subcellularLocation>
        <location evidence="1">Cell outer membrane</location>
        <topology evidence="1">Multi-pass membrane protein</topology>
    </subcellularLocation>
</comment>
<dbReference type="SUPFAM" id="SSF49452">
    <property type="entry name" value="Starch-binding domain-like"/>
    <property type="match status" value="1"/>
</dbReference>
<dbReference type="Pfam" id="PF25183">
    <property type="entry name" value="OMP_b-brl_4"/>
    <property type="match status" value="1"/>
</dbReference>
<proteinExistence type="predicted"/>
<keyword evidence="8" id="KW-0675">Receptor</keyword>
<dbReference type="InterPro" id="IPR036942">
    <property type="entry name" value="Beta-barrel_TonB_sf"/>
</dbReference>
<dbReference type="OrthoDB" id="97893at2"/>
<dbReference type="GO" id="GO:0015344">
    <property type="term" value="F:siderophore uptake transmembrane transporter activity"/>
    <property type="evidence" value="ECO:0007669"/>
    <property type="project" value="TreeGrafter"/>
</dbReference>
<dbReference type="PANTHER" id="PTHR30069">
    <property type="entry name" value="TONB-DEPENDENT OUTER MEMBRANE RECEPTOR"/>
    <property type="match status" value="1"/>
</dbReference>
<reference evidence="8 9" key="1">
    <citation type="journal article" date="2016" name="Int. J. Syst. Evol. Microbiol.">
        <title>Acidipila dinghuensis sp. nov., an acidobacterium isolated from forest soil.</title>
        <authorList>
            <person name="Jiang Y.W."/>
            <person name="Wang J."/>
            <person name="Chen M.H."/>
            <person name="Lv Y.Y."/>
            <person name="Qiu L.H."/>
        </authorList>
    </citation>
    <scope>NUCLEOTIDE SEQUENCE [LARGE SCALE GENOMIC DNA]</scope>
    <source>
        <strain evidence="8 9">DHOF10</strain>
    </source>
</reference>
<dbReference type="GO" id="GO:0030246">
    <property type="term" value="F:carbohydrate binding"/>
    <property type="evidence" value="ECO:0007669"/>
    <property type="project" value="InterPro"/>
</dbReference>
<evidence type="ECO:0000313" key="9">
    <source>
        <dbReference type="Proteomes" id="UP000290253"/>
    </source>
</evidence>
<dbReference type="AlphaFoldDB" id="A0A4Q1SGY3"/>
<comment type="caution">
    <text evidence="8">The sequence shown here is derived from an EMBL/GenBank/DDBJ whole genome shotgun (WGS) entry which is preliminary data.</text>
</comment>
<dbReference type="InterPro" id="IPR039426">
    <property type="entry name" value="TonB-dep_rcpt-like"/>
</dbReference>
<evidence type="ECO:0000259" key="7">
    <source>
        <dbReference type="Pfam" id="PF25183"/>
    </source>
</evidence>
<keyword evidence="9" id="KW-1185">Reference proteome</keyword>
<dbReference type="Pfam" id="PF13620">
    <property type="entry name" value="CarboxypepD_reg"/>
    <property type="match status" value="1"/>
</dbReference>
<keyword evidence="3" id="KW-1134">Transmembrane beta strand</keyword>
<dbReference type="Proteomes" id="UP000290253">
    <property type="component" value="Unassembled WGS sequence"/>
</dbReference>
<evidence type="ECO:0000256" key="5">
    <source>
        <dbReference type="ARBA" id="ARBA00023136"/>
    </source>
</evidence>
<dbReference type="PANTHER" id="PTHR30069:SF46">
    <property type="entry name" value="OAR PROTEIN"/>
    <property type="match status" value="1"/>
</dbReference>
<keyword evidence="4" id="KW-0812">Transmembrane</keyword>
<dbReference type="GO" id="GO:0009279">
    <property type="term" value="C:cell outer membrane"/>
    <property type="evidence" value="ECO:0007669"/>
    <property type="project" value="UniProtKB-SubCell"/>
</dbReference>
<evidence type="ECO:0000256" key="3">
    <source>
        <dbReference type="ARBA" id="ARBA00022452"/>
    </source>
</evidence>
<organism evidence="8 9">
    <name type="scientific">Silvibacterium dinghuense</name>
    <dbReference type="NCBI Taxonomy" id="1560006"/>
    <lineage>
        <taxon>Bacteria</taxon>
        <taxon>Pseudomonadati</taxon>
        <taxon>Acidobacteriota</taxon>
        <taxon>Terriglobia</taxon>
        <taxon>Terriglobales</taxon>
        <taxon>Acidobacteriaceae</taxon>
        <taxon>Silvibacterium</taxon>
    </lineage>
</organism>
<keyword evidence="5" id="KW-0472">Membrane</keyword>
<feature type="domain" description="TonB-dependent transporter Oar-like beta-barrel" evidence="7">
    <location>
        <begin position="258"/>
        <end position="1056"/>
    </location>
</feature>
<dbReference type="GO" id="GO:0044718">
    <property type="term" value="P:siderophore transmembrane transport"/>
    <property type="evidence" value="ECO:0007669"/>
    <property type="project" value="TreeGrafter"/>
</dbReference>
<dbReference type="InterPro" id="IPR057601">
    <property type="entry name" value="Oar-like_b-barrel"/>
</dbReference>
<evidence type="ECO:0000256" key="4">
    <source>
        <dbReference type="ARBA" id="ARBA00022692"/>
    </source>
</evidence>
<dbReference type="InterPro" id="IPR013784">
    <property type="entry name" value="Carb-bd-like_fold"/>
</dbReference>
<evidence type="ECO:0000256" key="6">
    <source>
        <dbReference type="ARBA" id="ARBA00023237"/>
    </source>
</evidence>
<sequence length="1094" mass="118231">MNPFGGFVPMTKRYRKSLSLLGMISGLFLLLFAEAHAQTFRGGINGTVTDPSGAVLASAKVIATDVSTGISHDTITSSAGEFSFQDLPLGTYTVVTEASGFQEIRVNNVMVRAGTIYTLPIKLSMARMATTVEVSAAALALDTTTTTQTSGVTGKMLQDTPLNGRDFTQLVVLAPGFANSGAGGYGSLNGTRANQINWQIDGIDNNDLWHNIPAVNQGGVSGIAGIILPIDAVDQFSTQTQAQAESGRNPGGSVNLSLKSGGNDLHGSLYYYNRNEFFGATNPFSAPVKQEVRNYNYGFSAGGPFIKDKLFWFTTYEHQRFLIGVPAQATEPSEAWQTAAQAQLTTAGVPVNTVTENLLKTLWPSSVTGSLAGDTGGQPTVDNYTNTDPEYGYSYNGLAKIDYTIDDRNSLTAHWFVGQGNQVAPVGSELKYYYEVAPIHVQNYAVVYNHVFSPTITNQLLLGVNYFNQVFNDFNNSFNVSSLGLVTGSTLSGAPNISITGFDPVGETPPEGRNDITGHLTDDVSWTVGRHQIKFGGELRKAQLDEFYHRHALGSFTFDGSEGPWTSSDSRVNALSDFLAGYVKTSSIALGDPDRQVFVNTLEFFGQDSWQINAKFNLNYGLRWDYEGPLHNPWKNLSVFRPDQGGVVYQGNQISNLYDPTYLNFSPRAGISYQLTPSTVLRAGAGLFYDTPNLNPFLDNRPGNGAPNGVEGNPGGPDPVTTATASSYTIVDGENVFPDATASDSIFSIAKNFVPSHNLNYNIQVEQGLGSKLVAQLGYVGSGARHLLSILDINQAALNSGNVTNTAAGMDVPGTDIFCAPQYTIQNCSRPYFSQFPSYTFINEVRSIGTSNYNALQATMRVAAVHGLSGQATYTWSHNMDEVTAYRGALPQDSTNFKGDYGPSDFDQRNIFVGLLTYDVPGSQHWKSLTRGWQLNSLLTFHGGLPFSVYSSSDTSGTDDGNQRANYVTGVNPYAGYRKGAVNANWLNPNAFVDASAGTWGDTRRNAYYGPGYNDVDLSVFKNTRIGEKITTQFRVEMFNVFNHTNYASPASINPSYTTDTSLQLTTTIGNYNGAPGIGAGEPFNTQLALKIIF</sequence>
<dbReference type="EMBL" id="SDMK01000001">
    <property type="protein sequence ID" value="RXS96615.1"/>
    <property type="molecule type" value="Genomic_DNA"/>
</dbReference>
<name>A0A4Q1SGY3_9BACT</name>
<keyword evidence="2" id="KW-0813">Transport</keyword>
<dbReference type="SUPFAM" id="SSF56935">
    <property type="entry name" value="Porins"/>
    <property type="match status" value="1"/>
</dbReference>
<keyword evidence="6" id="KW-0998">Cell outer membrane</keyword>
<dbReference type="Gene3D" id="2.60.40.1120">
    <property type="entry name" value="Carboxypeptidase-like, regulatory domain"/>
    <property type="match status" value="1"/>
</dbReference>
<evidence type="ECO:0000256" key="2">
    <source>
        <dbReference type="ARBA" id="ARBA00022448"/>
    </source>
</evidence>
<gene>
    <name evidence="8" type="ORF">ESZ00_01305</name>
</gene>